<dbReference type="PANTHER" id="PTHR10426">
    <property type="entry name" value="STRICTOSIDINE SYNTHASE-RELATED"/>
    <property type="match status" value="1"/>
</dbReference>
<evidence type="ECO:0000256" key="4">
    <source>
        <dbReference type="ARBA" id="ARBA00022728"/>
    </source>
</evidence>
<feature type="region of interest" description="Disordered" evidence="10">
    <location>
        <begin position="715"/>
        <end position="749"/>
    </location>
</feature>
<evidence type="ECO:0000256" key="8">
    <source>
        <dbReference type="PROSITE-ProRule" id="PRU00047"/>
    </source>
</evidence>
<dbReference type="GO" id="GO:0005681">
    <property type="term" value="C:spliceosomal complex"/>
    <property type="evidence" value="ECO:0007669"/>
    <property type="project" value="UniProtKB-KW"/>
</dbReference>
<keyword evidence="6" id="KW-0325">Glycoprotein</keyword>
<dbReference type="SUPFAM" id="SSF63829">
    <property type="entry name" value="Calcium-dependent phosphotriesterase"/>
    <property type="match status" value="1"/>
</dbReference>
<dbReference type="InterPro" id="IPR036875">
    <property type="entry name" value="Znf_CCHC_sf"/>
</dbReference>
<feature type="compositionally biased region" description="Basic and acidic residues" evidence="10">
    <location>
        <begin position="550"/>
        <end position="566"/>
    </location>
</feature>
<dbReference type="VEuPathDB" id="VectorBase:AMIN002629"/>
<accession>A0A182VX30</accession>
<dbReference type="GO" id="GO:0003723">
    <property type="term" value="F:RNA binding"/>
    <property type="evidence" value="ECO:0007669"/>
    <property type="project" value="UniProtKB-UniRule"/>
</dbReference>
<feature type="compositionally biased region" description="Low complexity" evidence="10">
    <location>
        <begin position="424"/>
        <end position="517"/>
    </location>
</feature>
<feature type="compositionally biased region" description="Polar residues" evidence="10">
    <location>
        <begin position="534"/>
        <end position="543"/>
    </location>
</feature>
<keyword evidence="14" id="KW-1185">Reference proteome</keyword>
<evidence type="ECO:0000256" key="3">
    <source>
        <dbReference type="ARBA" id="ARBA00022553"/>
    </source>
</evidence>
<dbReference type="Proteomes" id="UP000075920">
    <property type="component" value="Unassembled WGS sequence"/>
</dbReference>
<organism evidence="13 14">
    <name type="scientific">Anopheles minimus</name>
    <dbReference type="NCBI Taxonomy" id="112268"/>
    <lineage>
        <taxon>Eukaryota</taxon>
        <taxon>Metazoa</taxon>
        <taxon>Ecdysozoa</taxon>
        <taxon>Arthropoda</taxon>
        <taxon>Hexapoda</taxon>
        <taxon>Insecta</taxon>
        <taxon>Pterygota</taxon>
        <taxon>Neoptera</taxon>
        <taxon>Endopterygota</taxon>
        <taxon>Diptera</taxon>
        <taxon>Nematocera</taxon>
        <taxon>Culicoidea</taxon>
        <taxon>Culicidae</taxon>
        <taxon>Anophelinae</taxon>
        <taxon>Anopheles</taxon>
    </lineage>
</organism>
<dbReference type="GO" id="GO:0016787">
    <property type="term" value="F:hydrolase activity"/>
    <property type="evidence" value="ECO:0007669"/>
    <property type="project" value="TreeGrafter"/>
</dbReference>
<dbReference type="STRING" id="112268.A0A182VX30"/>
<dbReference type="PRINTS" id="PR01217">
    <property type="entry name" value="PRICHEXTENSN"/>
</dbReference>
<dbReference type="InterPro" id="IPR000504">
    <property type="entry name" value="RRM_dom"/>
</dbReference>
<evidence type="ECO:0000256" key="5">
    <source>
        <dbReference type="ARBA" id="ARBA00022884"/>
    </source>
</evidence>
<dbReference type="SMART" id="SM00343">
    <property type="entry name" value="ZnF_C2HC"/>
    <property type="match status" value="1"/>
</dbReference>
<dbReference type="Gene3D" id="2.120.10.30">
    <property type="entry name" value="TolB, C-terminal domain"/>
    <property type="match status" value="1"/>
</dbReference>
<dbReference type="EnsemblMetazoa" id="AMIN002629-RA">
    <property type="protein sequence ID" value="AMIN002629-PA"/>
    <property type="gene ID" value="AMIN002629"/>
</dbReference>
<proteinExistence type="inferred from homology"/>
<name>A0A182VX30_9DIPT</name>
<dbReference type="InterPro" id="IPR018119">
    <property type="entry name" value="Strictosidine_synth_cons-reg"/>
</dbReference>
<keyword evidence="4" id="KW-0507">mRNA processing</keyword>
<dbReference type="InterPro" id="IPR034219">
    <property type="entry name" value="ZCRB1_RRM"/>
</dbReference>
<evidence type="ECO:0000256" key="10">
    <source>
        <dbReference type="SAM" id="MobiDB-lite"/>
    </source>
</evidence>
<dbReference type="CDD" id="cd12393">
    <property type="entry name" value="RRM_ZCRB1"/>
    <property type="match status" value="1"/>
</dbReference>
<dbReference type="Pfam" id="PF00076">
    <property type="entry name" value="RRM_1"/>
    <property type="match status" value="1"/>
</dbReference>
<feature type="region of interest" description="Disordered" evidence="10">
    <location>
        <begin position="422"/>
        <end position="566"/>
    </location>
</feature>
<sequence>MGLLYRVRVRVINCLIFFLLVVLLPGLPPKTTFPFEGFRFAKPRELKGALEPTNHLDNAERLFEGKIYGPEALLVNGKDIFTTIHGGEVIRINGEHITHIAKFGKPCELSFEEETCGRPLGLAFDTKGSNLIVGDAYYGIWSVDLTTGNKEQLVSPDTVLEGKGVNRKGKLFNSVAVARNGDIFWTDSTSDFTLQDGVFSVFANPSGRLFQYDRSTGKNKVLLDRLYFANGVALSPNDEFVLVAETMAAQIRRYYLTGPKAGTDDIFIDGLPGLVDNLVADAEGIWAPLIQAADDENPSITQMLSNVPLIRKFVIRMLALAELPMRLIHQVVPNVHTQRIIHAIGHFESLIFFSPSRQTVVKISWGGRILGSLHGFDGSAGSVSHVAELGDYLYLGSPYNKFLARVPLPKMPKIEVRDVKYKPATETTTTTTPKPTTTTTTTPKPTTTTPKPTTTTTTPKPAATTTTTTPKLTTTTTTPKPTTTTPKPATTTTQKPKTTATPKATTTTPKPTEAPKASTEVPVTTKKSDKKPSATEQPASSKDTPTEPAPIHEKLPNDTPKPKQEKLKVIKKGAVSPFFRVAWKTAASRVTMSKQKLFVPDIRSTAYISNLPYDLTNVDVHKLFSKHGKIVKVTILRDKVTRKSKGVAFVLFANAQEALECCNAYNNAEMFGRTLKASIAKDNGKSGEHAQRKQYPDKSRCYECGDEGHMSYNCPKNVLGNKTPPRKHGGRMKEKRKHQHDEESFGWAIESELEPPVGLRMDSDAAVCTKKVKYRKSDYFSDDEELDTGD</sequence>
<evidence type="ECO:0000259" key="12">
    <source>
        <dbReference type="PROSITE" id="PS50158"/>
    </source>
</evidence>
<evidence type="ECO:0000313" key="14">
    <source>
        <dbReference type="Proteomes" id="UP000075920"/>
    </source>
</evidence>
<dbReference type="Gene3D" id="3.30.70.330">
    <property type="match status" value="1"/>
</dbReference>
<dbReference type="Pfam" id="PF03088">
    <property type="entry name" value="Str_synth"/>
    <property type="match status" value="1"/>
</dbReference>
<keyword evidence="5 9" id="KW-0694">RNA-binding</keyword>
<evidence type="ECO:0000256" key="6">
    <source>
        <dbReference type="ARBA" id="ARBA00023180"/>
    </source>
</evidence>
<dbReference type="PROSITE" id="PS50158">
    <property type="entry name" value="ZF_CCHC"/>
    <property type="match status" value="1"/>
</dbReference>
<evidence type="ECO:0000256" key="9">
    <source>
        <dbReference type="PROSITE-ProRule" id="PRU00176"/>
    </source>
</evidence>
<evidence type="ECO:0000259" key="11">
    <source>
        <dbReference type="PROSITE" id="PS50102"/>
    </source>
</evidence>
<dbReference type="InterPro" id="IPR035979">
    <property type="entry name" value="RBD_domain_sf"/>
</dbReference>
<protein>
    <recommendedName>
        <fullName evidence="2">Zinc finger CCHC-type and RNA-binding motif-containing protein 1</fullName>
    </recommendedName>
    <alternativeName>
        <fullName evidence="7">U11/U12 small nuclear ribonucleoprotein 31 kDa protein</fullName>
    </alternativeName>
</protein>
<dbReference type="GO" id="GO:0008270">
    <property type="term" value="F:zinc ion binding"/>
    <property type="evidence" value="ECO:0007669"/>
    <property type="project" value="UniProtKB-KW"/>
</dbReference>
<dbReference type="SUPFAM" id="SSF54928">
    <property type="entry name" value="RNA-binding domain, RBD"/>
    <property type="match status" value="1"/>
</dbReference>
<evidence type="ECO:0000313" key="13">
    <source>
        <dbReference type="EnsemblMetazoa" id="AMIN002629-PA"/>
    </source>
</evidence>
<reference evidence="14" key="1">
    <citation type="submission" date="2013-03" db="EMBL/GenBank/DDBJ databases">
        <title>The Genome Sequence of Anopheles minimus MINIMUS1.</title>
        <authorList>
            <consortium name="The Broad Institute Genomics Platform"/>
            <person name="Neafsey D.E."/>
            <person name="Walton C."/>
            <person name="Walker B."/>
            <person name="Young S.K."/>
            <person name="Zeng Q."/>
            <person name="Gargeya S."/>
            <person name="Fitzgerald M."/>
            <person name="Haas B."/>
            <person name="Abouelleil A."/>
            <person name="Allen A.W."/>
            <person name="Alvarado L."/>
            <person name="Arachchi H.M."/>
            <person name="Berlin A.M."/>
            <person name="Chapman S.B."/>
            <person name="Gainer-Dewar J."/>
            <person name="Goldberg J."/>
            <person name="Griggs A."/>
            <person name="Gujja S."/>
            <person name="Hansen M."/>
            <person name="Howarth C."/>
            <person name="Imamovic A."/>
            <person name="Ireland A."/>
            <person name="Larimer J."/>
            <person name="McCowan C."/>
            <person name="Murphy C."/>
            <person name="Pearson M."/>
            <person name="Poon T.W."/>
            <person name="Priest M."/>
            <person name="Roberts A."/>
            <person name="Saif S."/>
            <person name="Shea T."/>
            <person name="Sisk P."/>
            <person name="Sykes S."/>
            <person name="Wortman J."/>
            <person name="Nusbaum C."/>
            <person name="Birren B."/>
        </authorList>
    </citation>
    <scope>NUCLEOTIDE SEQUENCE [LARGE SCALE GENOMIC DNA]</scope>
    <source>
        <strain evidence="14">MINIMUS1</strain>
    </source>
</reference>
<dbReference type="FunFam" id="2.120.10.30:FF:000065">
    <property type="entry name" value="Hemomucin"/>
    <property type="match status" value="1"/>
</dbReference>
<evidence type="ECO:0000256" key="7">
    <source>
        <dbReference type="ARBA" id="ARBA00032031"/>
    </source>
</evidence>
<keyword evidence="8" id="KW-0479">Metal-binding</keyword>
<comment type="similarity">
    <text evidence="1">Belongs to the strictosidine synthase family.</text>
</comment>
<keyword evidence="4" id="KW-0508">mRNA splicing</keyword>
<evidence type="ECO:0000256" key="1">
    <source>
        <dbReference type="ARBA" id="ARBA00009191"/>
    </source>
</evidence>
<feature type="compositionally biased region" description="Basic residues" evidence="10">
    <location>
        <begin position="724"/>
        <end position="738"/>
    </location>
</feature>
<keyword evidence="3" id="KW-0597">Phosphoprotein</keyword>
<feature type="domain" description="RRM" evidence="11">
    <location>
        <begin position="604"/>
        <end position="682"/>
    </location>
</feature>
<dbReference type="Pfam" id="PF00098">
    <property type="entry name" value="zf-CCHC"/>
    <property type="match status" value="1"/>
</dbReference>
<dbReference type="GO" id="GO:0012505">
    <property type="term" value="C:endomembrane system"/>
    <property type="evidence" value="ECO:0007669"/>
    <property type="project" value="TreeGrafter"/>
</dbReference>
<keyword evidence="8" id="KW-0862">Zinc</keyword>
<dbReference type="SUPFAM" id="SSF57756">
    <property type="entry name" value="Retrovirus zinc finger-like domains"/>
    <property type="match status" value="1"/>
</dbReference>
<feature type="domain" description="CCHC-type" evidence="12">
    <location>
        <begin position="700"/>
        <end position="716"/>
    </location>
</feature>
<keyword evidence="8" id="KW-0863">Zinc-finger</keyword>
<dbReference type="PROSITE" id="PS50102">
    <property type="entry name" value="RRM"/>
    <property type="match status" value="1"/>
</dbReference>
<dbReference type="InterPro" id="IPR001878">
    <property type="entry name" value="Znf_CCHC"/>
</dbReference>
<dbReference type="AlphaFoldDB" id="A0A182VX30"/>
<dbReference type="Pfam" id="PF20067">
    <property type="entry name" value="SSL_N"/>
    <property type="match status" value="1"/>
</dbReference>
<dbReference type="PANTHER" id="PTHR10426:SF88">
    <property type="entry name" value="ADIPOCYTE PLASMA MEMBRANE-ASSOCIATED PROTEIN HEMOMUCIN-RELATED"/>
    <property type="match status" value="1"/>
</dbReference>
<keyword evidence="4" id="KW-0747">Spliceosome</keyword>
<dbReference type="InterPro" id="IPR012677">
    <property type="entry name" value="Nucleotide-bd_a/b_plait_sf"/>
</dbReference>
<reference evidence="13" key="2">
    <citation type="submission" date="2020-05" db="UniProtKB">
        <authorList>
            <consortium name="EnsemblMetazoa"/>
        </authorList>
    </citation>
    <scope>IDENTIFICATION</scope>
    <source>
        <strain evidence="13">MINIMUS1</strain>
    </source>
</reference>
<dbReference type="Gene3D" id="4.10.60.10">
    <property type="entry name" value="Zinc finger, CCHC-type"/>
    <property type="match status" value="1"/>
</dbReference>
<evidence type="ECO:0000256" key="2">
    <source>
        <dbReference type="ARBA" id="ARBA00015428"/>
    </source>
</evidence>
<dbReference type="SMART" id="SM00360">
    <property type="entry name" value="RRM"/>
    <property type="match status" value="1"/>
</dbReference>
<dbReference type="InterPro" id="IPR011042">
    <property type="entry name" value="6-blade_b-propeller_TolB-like"/>
</dbReference>